<dbReference type="Pfam" id="PF04756">
    <property type="entry name" value="OST3_OST6"/>
    <property type="match status" value="1"/>
</dbReference>
<comment type="function">
    <text evidence="1">Subunit of the oligosaccharyl transferase (OST) complex that catalyzes the initial transfer of a defined glycan (Glc(3)Man(9)GlcNAc(2) in eukaryotes) from the lipid carrier dolichol-pyrophosphate to an asparagine residue within an Asn-X-Ser/Thr consensus motif in nascent polypeptide chains, the first step in protein N-glycosylation. N-glycosylation occurs cotranslationally and the complex associates with the Sec61 complex at the channel-forming translocon complex that mediates protein translocation across the endoplasmic reticulum (ER). All subunits are required for a maximal enzyme activity.</text>
</comment>
<keyword evidence="7 9" id="KW-1133">Transmembrane helix</keyword>
<dbReference type="InterPro" id="IPR021149">
    <property type="entry name" value="OligosaccharylTrfase_OST3/OST6"/>
</dbReference>
<evidence type="ECO:0000256" key="7">
    <source>
        <dbReference type="ARBA" id="ARBA00022989"/>
    </source>
</evidence>
<name>A0A9W7XN46_9FUNG</name>
<feature type="signal peptide" evidence="10">
    <location>
        <begin position="1"/>
        <end position="27"/>
    </location>
</feature>
<comment type="similarity">
    <text evidence="3">Belongs to the OST3/OST6 family.</text>
</comment>
<keyword evidence="5 10" id="KW-0732">Signal</keyword>
<feature type="chain" id="PRO_5040970729" evidence="10">
    <location>
        <begin position="28"/>
        <end position="330"/>
    </location>
</feature>
<dbReference type="GO" id="GO:0008250">
    <property type="term" value="C:oligosaccharyltransferase complex"/>
    <property type="evidence" value="ECO:0007669"/>
    <property type="project" value="TreeGrafter"/>
</dbReference>
<evidence type="ECO:0000256" key="4">
    <source>
        <dbReference type="ARBA" id="ARBA00022692"/>
    </source>
</evidence>
<dbReference type="EMBL" id="JANBOH010000007">
    <property type="protein sequence ID" value="KAJ1648325.1"/>
    <property type="molecule type" value="Genomic_DNA"/>
</dbReference>
<feature type="transmembrane region" description="Helical" evidence="9">
    <location>
        <begin position="266"/>
        <end position="284"/>
    </location>
</feature>
<feature type="transmembrane region" description="Helical" evidence="9">
    <location>
        <begin position="181"/>
        <end position="202"/>
    </location>
</feature>
<dbReference type="CDD" id="cd02947">
    <property type="entry name" value="TRX_family"/>
    <property type="match status" value="1"/>
</dbReference>
<evidence type="ECO:0000256" key="1">
    <source>
        <dbReference type="ARBA" id="ARBA00002791"/>
    </source>
</evidence>
<evidence type="ECO:0000256" key="2">
    <source>
        <dbReference type="ARBA" id="ARBA00004477"/>
    </source>
</evidence>
<evidence type="ECO:0000256" key="5">
    <source>
        <dbReference type="ARBA" id="ARBA00022729"/>
    </source>
</evidence>
<organism evidence="11 12">
    <name type="scientific">Coemansia asiatica</name>
    <dbReference type="NCBI Taxonomy" id="1052880"/>
    <lineage>
        <taxon>Eukaryota</taxon>
        <taxon>Fungi</taxon>
        <taxon>Fungi incertae sedis</taxon>
        <taxon>Zoopagomycota</taxon>
        <taxon>Kickxellomycotina</taxon>
        <taxon>Kickxellomycetes</taxon>
        <taxon>Kickxellales</taxon>
        <taxon>Kickxellaceae</taxon>
        <taxon>Coemansia</taxon>
    </lineage>
</organism>
<dbReference type="InterPro" id="IPR036249">
    <property type="entry name" value="Thioredoxin-like_sf"/>
</dbReference>
<keyword evidence="8 9" id="KW-0472">Membrane</keyword>
<gene>
    <name evidence="11" type="primary">OST3</name>
    <name evidence="11" type="ORF">LPJ64_000378</name>
</gene>
<evidence type="ECO:0000256" key="9">
    <source>
        <dbReference type="SAM" id="Phobius"/>
    </source>
</evidence>
<comment type="subcellular location">
    <subcellularLocation>
        <location evidence="2">Endoplasmic reticulum membrane</location>
        <topology evidence="2">Multi-pass membrane protein</topology>
    </subcellularLocation>
</comment>
<dbReference type="GO" id="GO:0016740">
    <property type="term" value="F:transferase activity"/>
    <property type="evidence" value="ECO:0007669"/>
    <property type="project" value="UniProtKB-KW"/>
</dbReference>
<evidence type="ECO:0000256" key="8">
    <source>
        <dbReference type="ARBA" id="ARBA00023136"/>
    </source>
</evidence>
<feature type="transmembrane region" description="Helical" evidence="9">
    <location>
        <begin position="296"/>
        <end position="316"/>
    </location>
</feature>
<accession>A0A9W7XN46</accession>
<protein>
    <submittedName>
        <fullName evidence="11">Oligosaccharyl transferase subunit ost3/OST6</fullName>
    </submittedName>
</protein>
<evidence type="ECO:0000256" key="3">
    <source>
        <dbReference type="ARBA" id="ARBA00009561"/>
    </source>
</evidence>
<reference evidence="11" key="1">
    <citation type="submission" date="2022-07" db="EMBL/GenBank/DDBJ databases">
        <title>Phylogenomic reconstructions and comparative analyses of Kickxellomycotina fungi.</title>
        <authorList>
            <person name="Reynolds N.K."/>
            <person name="Stajich J.E."/>
            <person name="Barry K."/>
            <person name="Grigoriev I.V."/>
            <person name="Crous P."/>
            <person name="Smith M.E."/>
        </authorList>
    </citation>
    <scope>NUCLEOTIDE SEQUENCE</scope>
    <source>
        <strain evidence="11">NBRC 105413</strain>
    </source>
</reference>
<dbReference type="PANTHER" id="PTHR12692:SF0">
    <property type="entry name" value="GH11935P"/>
    <property type="match status" value="1"/>
</dbReference>
<dbReference type="SUPFAM" id="SSF52833">
    <property type="entry name" value="Thioredoxin-like"/>
    <property type="match status" value="1"/>
</dbReference>
<dbReference type="GO" id="GO:0018279">
    <property type="term" value="P:protein N-linked glycosylation via asparagine"/>
    <property type="evidence" value="ECO:0007669"/>
    <property type="project" value="TreeGrafter"/>
</dbReference>
<keyword evidence="11" id="KW-0808">Transferase</keyword>
<evidence type="ECO:0000313" key="12">
    <source>
        <dbReference type="Proteomes" id="UP001145021"/>
    </source>
</evidence>
<proteinExistence type="inferred from homology"/>
<dbReference type="Gene3D" id="3.40.30.10">
    <property type="entry name" value="Glutaredoxin"/>
    <property type="match status" value="1"/>
</dbReference>
<sequence length="330" mass="36718">MKASLTFRTLVLFTVLSLVSFLGHAQSLKTLQKLASKDSDGLAKLDIDIFMKHVVKENKAYSVVLQLTALSPNYKCGPCKAIDRTLRSVAHGWKKQADKGGRDIVFGSLDVEDAEELFQQMKIDNIPRIMIFPADKGPQALQNPSPREMGLNAQTSSPAGMAKKLGDLFGVQIQADMPTDYFKYLTNFVTAAAAIGAVFIVYRHVDLRMLGRNVWSIATILFVLLMTSGFMWNRINSPPYMGQTRSGDVILFAPTNSQQYAVETQIVAVTYAICSLCVVALVRHVPRIANTDQRNFVTFMFVAALVLTFSYLNSVFRMKIPAYPYKLLLP</sequence>
<keyword evidence="12" id="KW-1185">Reference proteome</keyword>
<feature type="transmembrane region" description="Helical" evidence="9">
    <location>
        <begin position="214"/>
        <end position="232"/>
    </location>
</feature>
<keyword evidence="4 9" id="KW-0812">Transmembrane</keyword>
<dbReference type="Proteomes" id="UP001145021">
    <property type="component" value="Unassembled WGS sequence"/>
</dbReference>
<evidence type="ECO:0000256" key="6">
    <source>
        <dbReference type="ARBA" id="ARBA00022824"/>
    </source>
</evidence>
<dbReference type="PANTHER" id="PTHR12692">
    <property type="entry name" value="DOLICHYL-DIPHOSPHOOLIGOSACCHARIDE--PROTEIN GLYCOSYLTRANSFERASE-RELATED"/>
    <property type="match status" value="1"/>
</dbReference>
<dbReference type="AlphaFoldDB" id="A0A9W7XN46"/>
<evidence type="ECO:0000256" key="10">
    <source>
        <dbReference type="SAM" id="SignalP"/>
    </source>
</evidence>
<comment type="caution">
    <text evidence="11">The sequence shown here is derived from an EMBL/GenBank/DDBJ whole genome shotgun (WGS) entry which is preliminary data.</text>
</comment>
<keyword evidence="6" id="KW-0256">Endoplasmic reticulum</keyword>
<evidence type="ECO:0000313" key="11">
    <source>
        <dbReference type="EMBL" id="KAJ1648325.1"/>
    </source>
</evidence>